<feature type="region of interest" description="Disordered" evidence="1">
    <location>
        <begin position="502"/>
        <end position="593"/>
    </location>
</feature>
<dbReference type="PANTHER" id="PTHR33087:SF51">
    <property type="entry name" value="CCHC-TYPE DOMAIN-CONTAINING PROTEIN"/>
    <property type="match status" value="1"/>
</dbReference>
<feature type="domain" description="CCHC-type" evidence="2">
    <location>
        <begin position="195"/>
        <end position="211"/>
    </location>
</feature>
<evidence type="ECO:0000259" key="2">
    <source>
        <dbReference type="SMART" id="SM00343"/>
    </source>
</evidence>
<sequence length="914" mass="97014">MDSLVPGTLPTTSPTPAPIPGPAATPKAAAPCRPASPSPLVPEDLLCTPFPGGSTCVTAGRSKAQRWTDDSPPTGKSGGGGPSSYMEALLSGVTPAAAALQAPGDIHQKASAAAGTGASLATPRIVLRAAECGIVLPARAPDADGWTHVLCRRKHQDRRRPALRPRRPVPEDLRGCCFNCFSPNHRAACCPSKMRCFHCRALGHRSYDCCRPSSAHSADAHRPLRLVWRPKTMPAGEPGARAITATQSEAPGGSGGRKRRRKPRRKMGGGAGRPEADRPDSGEEAPAPASASSAGRPTGEALAPRKPRRILDRSATISQREDGLHRALVVSVLSGSADSILDNIASRFEIEATSMSLMRFEHGRFLLILPSEELLERVYNGGRAFITPSLRLHVMRWTRFVQSTVGGSLPVAVEVGIRGIPAHAWELSTAELLLNDHGWIGGLHPDTADRRDVFTVMAWCSDPALIPQEMELEIVEPVAGTDGGQSGKRTLVYPVTISVPSAEPALGTADPPSPPADDDEQCWQRRRRRQDSPDGSPAQASAPRGRVPVHARLGPHPTVGGHVDSLERIAASSAPQPCDASAPAEGIHAAAAASTPEGVSEIAHKMARVSLTSAPVDEDFTRDANEGAMAQAAHPEEIREVVPQTPNNNGLACTVSGAGHLEARVVSSPPDLGLGPIEACAWSPTLEAMPLGSAFSPCGLDTIAPTTQERSDPHIPTQAQQLPLSVNPTPPPPRATVGVPPPPPQLQSPDRSTRSPRAMKVYSRRRFKRSLILENQTPMENQQPPSQLLTPAAVFIAKLSKTAGGLLPAPHISKRRKKPRPTPSEAPRRSRRLAGLGVLSPEVCPPHLKKKVMRALDMDVADDSHGRVLLDQKVLDEYARRFRQSPASHVAALAAIFGLTPPEDLGVESDMLVA</sequence>
<feature type="compositionally biased region" description="Pro residues" evidence="1">
    <location>
        <begin position="728"/>
        <end position="746"/>
    </location>
</feature>
<gene>
    <name evidence="3" type="ORF">PVAP13_8KG357700</name>
</gene>
<organism evidence="3 4">
    <name type="scientific">Panicum virgatum</name>
    <name type="common">Blackwell switchgrass</name>
    <dbReference type="NCBI Taxonomy" id="38727"/>
    <lineage>
        <taxon>Eukaryota</taxon>
        <taxon>Viridiplantae</taxon>
        <taxon>Streptophyta</taxon>
        <taxon>Embryophyta</taxon>
        <taxon>Tracheophyta</taxon>
        <taxon>Spermatophyta</taxon>
        <taxon>Magnoliopsida</taxon>
        <taxon>Liliopsida</taxon>
        <taxon>Poales</taxon>
        <taxon>Poaceae</taxon>
        <taxon>PACMAD clade</taxon>
        <taxon>Panicoideae</taxon>
        <taxon>Panicodae</taxon>
        <taxon>Paniceae</taxon>
        <taxon>Panicinae</taxon>
        <taxon>Panicum</taxon>
        <taxon>Panicum sect. Hiantes</taxon>
    </lineage>
</organism>
<dbReference type="Proteomes" id="UP000823388">
    <property type="component" value="Chromosome 8K"/>
</dbReference>
<feature type="compositionally biased region" description="Pro residues" evidence="1">
    <location>
        <begin position="13"/>
        <end position="23"/>
    </location>
</feature>
<proteinExistence type="predicted"/>
<feature type="region of interest" description="Disordered" evidence="1">
    <location>
        <begin position="1"/>
        <end position="36"/>
    </location>
</feature>
<keyword evidence="4" id="KW-1185">Reference proteome</keyword>
<feature type="compositionally biased region" description="Low complexity" evidence="1">
    <location>
        <begin position="580"/>
        <end position="593"/>
    </location>
</feature>
<evidence type="ECO:0000313" key="4">
    <source>
        <dbReference type="Proteomes" id="UP000823388"/>
    </source>
</evidence>
<accession>A0A8T0PPY4</accession>
<feature type="compositionally biased region" description="Low complexity" evidence="1">
    <location>
        <begin position="24"/>
        <end position="33"/>
    </location>
</feature>
<feature type="compositionally biased region" description="Low complexity" evidence="1">
    <location>
        <begin position="284"/>
        <end position="295"/>
    </location>
</feature>
<dbReference type="InterPro" id="IPR053253">
    <property type="entry name" value="Sex_diff_modulator"/>
</dbReference>
<dbReference type="AlphaFoldDB" id="A0A8T0PPY4"/>
<dbReference type="InterPro" id="IPR001878">
    <property type="entry name" value="Znf_CCHC"/>
</dbReference>
<feature type="region of interest" description="Disordered" evidence="1">
    <location>
        <begin position="806"/>
        <end position="832"/>
    </location>
</feature>
<feature type="region of interest" description="Disordered" evidence="1">
    <location>
        <begin position="60"/>
        <end position="87"/>
    </location>
</feature>
<name>A0A8T0PPY4_PANVG</name>
<comment type="caution">
    <text evidence="3">The sequence shown here is derived from an EMBL/GenBank/DDBJ whole genome shotgun (WGS) entry which is preliminary data.</text>
</comment>
<feature type="domain" description="CCHC-type" evidence="2">
    <location>
        <begin position="176"/>
        <end position="192"/>
    </location>
</feature>
<feature type="region of interest" description="Disordered" evidence="1">
    <location>
        <begin position="700"/>
        <end position="758"/>
    </location>
</feature>
<dbReference type="GO" id="GO:0008270">
    <property type="term" value="F:zinc ion binding"/>
    <property type="evidence" value="ECO:0007669"/>
    <property type="project" value="InterPro"/>
</dbReference>
<feature type="compositionally biased region" description="Basic residues" evidence="1">
    <location>
        <begin position="256"/>
        <end position="267"/>
    </location>
</feature>
<evidence type="ECO:0000313" key="3">
    <source>
        <dbReference type="EMBL" id="KAG2563720.1"/>
    </source>
</evidence>
<dbReference type="PANTHER" id="PTHR33087">
    <property type="entry name" value="OS07G0539200 PROTEIN"/>
    <property type="match status" value="1"/>
</dbReference>
<protein>
    <recommendedName>
        <fullName evidence="2">CCHC-type domain-containing protein</fullName>
    </recommendedName>
</protein>
<dbReference type="GO" id="GO:0003676">
    <property type="term" value="F:nucleic acid binding"/>
    <property type="evidence" value="ECO:0007669"/>
    <property type="project" value="InterPro"/>
</dbReference>
<reference evidence="3" key="1">
    <citation type="submission" date="2020-05" db="EMBL/GenBank/DDBJ databases">
        <title>WGS assembly of Panicum virgatum.</title>
        <authorList>
            <person name="Lovell J.T."/>
            <person name="Jenkins J."/>
            <person name="Shu S."/>
            <person name="Juenger T.E."/>
            <person name="Schmutz J."/>
        </authorList>
    </citation>
    <scope>NUCLEOTIDE SEQUENCE</scope>
    <source>
        <strain evidence="3">AP13</strain>
    </source>
</reference>
<dbReference type="EMBL" id="CM029051">
    <property type="protein sequence ID" value="KAG2563720.1"/>
    <property type="molecule type" value="Genomic_DNA"/>
</dbReference>
<feature type="region of interest" description="Disordered" evidence="1">
    <location>
        <begin position="231"/>
        <end position="317"/>
    </location>
</feature>
<feature type="compositionally biased region" description="Low complexity" evidence="1">
    <location>
        <begin position="1"/>
        <end position="12"/>
    </location>
</feature>
<dbReference type="SMART" id="SM00343">
    <property type="entry name" value="ZnF_C2HC"/>
    <property type="match status" value="2"/>
</dbReference>
<evidence type="ECO:0000256" key="1">
    <source>
        <dbReference type="SAM" id="MobiDB-lite"/>
    </source>
</evidence>
<feature type="compositionally biased region" description="Polar residues" evidence="1">
    <location>
        <begin position="717"/>
        <end position="727"/>
    </location>
</feature>